<evidence type="ECO:0000313" key="2">
    <source>
        <dbReference type="Proteomes" id="UP000318741"/>
    </source>
</evidence>
<protein>
    <recommendedName>
        <fullName evidence="3">HEAT repeat domain-containing protein</fullName>
    </recommendedName>
</protein>
<dbReference type="Gene3D" id="1.25.10.10">
    <property type="entry name" value="Leucine-rich Repeat Variant"/>
    <property type="match status" value="1"/>
</dbReference>
<dbReference type="Proteomes" id="UP000318741">
    <property type="component" value="Chromosome"/>
</dbReference>
<organism evidence="1 2">
    <name type="scientific">Alienimonas californiensis</name>
    <dbReference type="NCBI Taxonomy" id="2527989"/>
    <lineage>
        <taxon>Bacteria</taxon>
        <taxon>Pseudomonadati</taxon>
        <taxon>Planctomycetota</taxon>
        <taxon>Planctomycetia</taxon>
        <taxon>Planctomycetales</taxon>
        <taxon>Planctomycetaceae</taxon>
        <taxon>Alienimonas</taxon>
    </lineage>
</organism>
<dbReference type="SUPFAM" id="SSF48371">
    <property type="entry name" value="ARM repeat"/>
    <property type="match status" value="1"/>
</dbReference>
<sequence>MNALVPFAVLAVACLQEPTTAEPSPADLIAAATTPERPESVFPALPSLSTALRRQIAGELQREPIRAAFARLDARGGRNVDWFAAVEALETEKAVWCLQAAVVHPHEDVQIRALRALGRMGDADAVPFLLTYGEYVAVEEPGSENATLHGVVHETLAETLSNLTGVFAGILDGQDPEGLKRGLREWSRWLVVRQAIENGDRLLDRPPGPTDVTSSDLELKIALDQPVYRPLEPILVTSSLTNRSRRQIVVKEPRERPMVVTLHLYRIAEPEDGPEPDGGGLVPVLSPGWGGGRTGEIAPETMLAPGEAVARSTNVLFSHAGPLLDLEPGEYLLEARYHLASDWWEAFWEENVHNPVKSSAGYQTFVVEATARFAVRPPTAAERPERAAFDAAEKALNPPRTVLDLPDPAPLERFLDQYPQSIYRVAAFDALADYWWDRKDFGRMADVYAALQKEKVGEETREKLVWLEESHRAQALKEPEPDESPASP</sequence>
<keyword evidence="2" id="KW-1185">Reference proteome</keyword>
<dbReference type="KEGG" id="acaf:CA12_17700"/>
<evidence type="ECO:0000313" key="1">
    <source>
        <dbReference type="EMBL" id="QDT15680.1"/>
    </source>
</evidence>
<name>A0A517P8I3_9PLAN</name>
<dbReference type="InterPro" id="IPR016024">
    <property type="entry name" value="ARM-type_fold"/>
</dbReference>
<dbReference type="EMBL" id="CP036265">
    <property type="protein sequence ID" value="QDT15680.1"/>
    <property type="molecule type" value="Genomic_DNA"/>
</dbReference>
<dbReference type="RefSeq" id="WP_145358590.1">
    <property type="nucleotide sequence ID" value="NZ_CP036265.1"/>
</dbReference>
<dbReference type="InterPro" id="IPR011989">
    <property type="entry name" value="ARM-like"/>
</dbReference>
<gene>
    <name evidence="1" type="ORF">CA12_17700</name>
</gene>
<dbReference type="AlphaFoldDB" id="A0A517P8I3"/>
<reference evidence="1 2" key="1">
    <citation type="submission" date="2019-02" db="EMBL/GenBank/DDBJ databases">
        <title>Deep-cultivation of Planctomycetes and their phenomic and genomic characterization uncovers novel biology.</title>
        <authorList>
            <person name="Wiegand S."/>
            <person name="Jogler M."/>
            <person name="Boedeker C."/>
            <person name="Pinto D."/>
            <person name="Vollmers J."/>
            <person name="Rivas-Marin E."/>
            <person name="Kohn T."/>
            <person name="Peeters S.H."/>
            <person name="Heuer A."/>
            <person name="Rast P."/>
            <person name="Oberbeckmann S."/>
            <person name="Bunk B."/>
            <person name="Jeske O."/>
            <person name="Meyerdierks A."/>
            <person name="Storesund J.E."/>
            <person name="Kallscheuer N."/>
            <person name="Luecker S."/>
            <person name="Lage O.M."/>
            <person name="Pohl T."/>
            <person name="Merkel B.J."/>
            <person name="Hornburger P."/>
            <person name="Mueller R.-W."/>
            <person name="Bruemmer F."/>
            <person name="Labrenz M."/>
            <person name="Spormann A.M."/>
            <person name="Op den Camp H."/>
            <person name="Overmann J."/>
            <person name="Amann R."/>
            <person name="Jetten M.S.M."/>
            <person name="Mascher T."/>
            <person name="Medema M.H."/>
            <person name="Devos D.P."/>
            <person name="Kaster A.-K."/>
            <person name="Ovreas L."/>
            <person name="Rohde M."/>
            <person name="Galperin M.Y."/>
            <person name="Jogler C."/>
        </authorList>
    </citation>
    <scope>NUCLEOTIDE SEQUENCE [LARGE SCALE GENOMIC DNA]</scope>
    <source>
        <strain evidence="1 2">CA12</strain>
    </source>
</reference>
<proteinExistence type="predicted"/>
<accession>A0A517P8I3</accession>
<evidence type="ECO:0008006" key="3">
    <source>
        <dbReference type="Google" id="ProtNLM"/>
    </source>
</evidence>